<comment type="function">
    <text evidence="11">Peptidoglycan polymerase that catalyzes glycan chain elongation from lipid-linked precursors.</text>
</comment>
<proteinExistence type="inferred from homology"/>
<keyword evidence="2 11" id="KW-0997">Cell inner membrane</keyword>
<evidence type="ECO:0000256" key="9">
    <source>
        <dbReference type="ARBA" id="ARBA00023136"/>
    </source>
</evidence>
<keyword evidence="3 11" id="KW-0328">Glycosyltransferase</keyword>
<protein>
    <recommendedName>
        <fullName evidence="11">Biosynthetic peptidoglycan transglycosylase</fullName>
        <ecNumber evidence="11">2.4.99.28</ecNumber>
    </recommendedName>
    <alternativeName>
        <fullName evidence="11">Glycan polymerase</fullName>
    </alternativeName>
    <alternativeName>
        <fullName evidence="11">Peptidoglycan glycosyltransferase MtgA</fullName>
        <shortName evidence="11">PGT</shortName>
    </alternativeName>
</protein>
<dbReference type="NCBIfam" id="TIGR02070">
    <property type="entry name" value="mono_pep_trsgly"/>
    <property type="match status" value="1"/>
</dbReference>
<keyword evidence="7 11" id="KW-0573">Peptidoglycan synthesis</keyword>
<keyword evidence="5 11" id="KW-0812">Transmembrane</keyword>
<organism evidence="13 14">
    <name type="scientific">Tropicimonas isoalkanivorans</name>
    <dbReference type="NCBI Taxonomy" id="441112"/>
    <lineage>
        <taxon>Bacteria</taxon>
        <taxon>Pseudomonadati</taxon>
        <taxon>Pseudomonadota</taxon>
        <taxon>Alphaproteobacteria</taxon>
        <taxon>Rhodobacterales</taxon>
        <taxon>Roseobacteraceae</taxon>
        <taxon>Tropicimonas</taxon>
    </lineage>
</organism>
<dbReference type="GO" id="GO:0005886">
    <property type="term" value="C:plasma membrane"/>
    <property type="evidence" value="ECO:0007669"/>
    <property type="project" value="UniProtKB-SubCell"/>
</dbReference>
<dbReference type="InterPro" id="IPR036950">
    <property type="entry name" value="PBP_transglycosylase"/>
</dbReference>
<dbReference type="InterPro" id="IPR011812">
    <property type="entry name" value="Pep_trsgly"/>
</dbReference>
<keyword evidence="10 11" id="KW-0961">Cell wall biogenesis/degradation</keyword>
<comment type="pathway">
    <text evidence="11">Cell wall biogenesis; peptidoglycan biosynthesis.</text>
</comment>
<dbReference type="AlphaFoldDB" id="A0A1I1LWR0"/>
<dbReference type="GO" id="GO:0008360">
    <property type="term" value="P:regulation of cell shape"/>
    <property type="evidence" value="ECO:0007669"/>
    <property type="project" value="UniProtKB-KW"/>
</dbReference>
<dbReference type="EMBL" id="FOLG01000009">
    <property type="protein sequence ID" value="SFC77346.1"/>
    <property type="molecule type" value="Genomic_DNA"/>
</dbReference>
<keyword evidence="1 11" id="KW-1003">Cell membrane</keyword>
<evidence type="ECO:0000256" key="10">
    <source>
        <dbReference type="ARBA" id="ARBA00023316"/>
    </source>
</evidence>
<feature type="domain" description="Glycosyl transferase family 51" evidence="12">
    <location>
        <begin position="72"/>
        <end position="230"/>
    </location>
</feature>
<dbReference type="UniPathway" id="UPA00219"/>
<evidence type="ECO:0000256" key="8">
    <source>
        <dbReference type="ARBA" id="ARBA00022989"/>
    </source>
</evidence>
<dbReference type="HAMAP" id="MF_00766">
    <property type="entry name" value="PGT_MtgA"/>
    <property type="match status" value="1"/>
</dbReference>
<dbReference type="Proteomes" id="UP000198728">
    <property type="component" value="Unassembled WGS sequence"/>
</dbReference>
<dbReference type="Pfam" id="PF00912">
    <property type="entry name" value="Transgly"/>
    <property type="match status" value="1"/>
</dbReference>
<evidence type="ECO:0000256" key="4">
    <source>
        <dbReference type="ARBA" id="ARBA00022679"/>
    </source>
</evidence>
<evidence type="ECO:0000259" key="12">
    <source>
        <dbReference type="Pfam" id="PF00912"/>
    </source>
</evidence>
<accession>A0A1I1LWR0</accession>
<dbReference type="GO" id="GO:0016763">
    <property type="term" value="F:pentosyltransferase activity"/>
    <property type="evidence" value="ECO:0007669"/>
    <property type="project" value="InterPro"/>
</dbReference>
<evidence type="ECO:0000256" key="3">
    <source>
        <dbReference type="ARBA" id="ARBA00022676"/>
    </source>
</evidence>
<reference evidence="13 14" key="1">
    <citation type="submission" date="2016-10" db="EMBL/GenBank/DDBJ databases">
        <authorList>
            <person name="de Groot N.N."/>
        </authorList>
    </citation>
    <scope>NUCLEOTIDE SEQUENCE [LARGE SCALE GENOMIC DNA]</scope>
    <source>
        <strain evidence="13 14">DSM 19548</strain>
    </source>
</reference>
<evidence type="ECO:0000313" key="14">
    <source>
        <dbReference type="Proteomes" id="UP000198728"/>
    </source>
</evidence>
<feature type="transmembrane region" description="Helical" evidence="11">
    <location>
        <begin position="33"/>
        <end position="55"/>
    </location>
</feature>
<dbReference type="STRING" id="441112.SAMN04488094_10945"/>
<dbReference type="OrthoDB" id="9766909at2"/>
<evidence type="ECO:0000313" key="13">
    <source>
        <dbReference type="EMBL" id="SFC77346.1"/>
    </source>
</evidence>
<dbReference type="InterPro" id="IPR023346">
    <property type="entry name" value="Lysozyme-like_dom_sf"/>
</dbReference>
<dbReference type="GO" id="GO:0009252">
    <property type="term" value="P:peptidoglycan biosynthetic process"/>
    <property type="evidence" value="ECO:0007669"/>
    <property type="project" value="UniProtKB-UniRule"/>
</dbReference>
<sequence length="247" mass="28007">MKKAAPAKKGGAKKTQARQEPWLVRAVLFIRRWFWRLILIPPILLLLVVVLFRFVNPPTTHTIWAEKRRLGEVDRQWVAIENMSPYAPRSIVAAEDANFCLHWGFDMVAIREALDDGAQRGASTITQQTVKNVFLWQERSWLRKALEAVITPVVEIAWPKKRILEVYLNVAEMDEGVFGIEAAAHRYFDTAPRDLTAIQAARIAAVLPDPKRRDAARPGDWLRRRASSIADGAATIEADGRADCFED</sequence>
<dbReference type="InterPro" id="IPR001264">
    <property type="entry name" value="Glyco_trans_51"/>
</dbReference>
<comment type="subcellular location">
    <subcellularLocation>
        <location evidence="11">Cell inner membrane</location>
        <topology evidence="11">Single-pass membrane protein</topology>
    </subcellularLocation>
</comment>
<keyword evidence="9 11" id="KW-0472">Membrane</keyword>
<keyword evidence="4 11" id="KW-0808">Transferase</keyword>
<evidence type="ECO:0000256" key="1">
    <source>
        <dbReference type="ARBA" id="ARBA00022475"/>
    </source>
</evidence>
<evidence type="ECO:0000256" key="6">
    <source>
        <dbReference type="ARBA" id="ARBA00022960"/>
    </source>
</evidence>
<dbReference type="GO" id="GO:0071555">
    <property type="term" value="P:cell wall organization"/>
    <property type="evidence" value="ECO:0007669"/>
    <property type="project" value="UniProtKB-KW"/>
</dbReference>
<dbReference type="GO" id="GO:0008955">
    <property type="term" value="F:peptidoglycan glycosyltransferase activity"/>
    <property type="evidence" value="ECO:0007669"/>
    <property type="project" value="UniProtKB-UniRule"/>
</dbReference>
<dbReference type="SUPFAM" id="SSF53955">
    <property type="entry name" value="Lysozyme-like"/>
    <property type="match status" value="1"/>
</dbReference>
<comment type="similarity">
    <text evidence="11">Belongs to the glycosyltransferase 51 family.</text>
</comment>
<name>A0A1I1LWR0_9RHOB</name>
<keyword evidence="8 11" id="KW-1133">Transmembrane helix</keyword>
<dbReference type="RefSeq" id="WP_093361430.1">
    <property type="nucleotide sequence ID" value="NZ_FOLG01000009.1"/>
</dbReference>
<dbReference type="EC" id="2.4.99.28" evidence="11"/>
<dbReference type="PANTHER" id="PTHR30400">
    <property type="entry name" value="MONOFUNCTIONAL BIOSYNTHETIC PEPTIDOGLYCAN TRANSGLYCOSYLASE"/>
    <property type="match status" value="1"/>
</dbReference>
<evidence type="ECO:0000256" key="2">
    <source>
        <dbReference type="ARBA" id="ARBA00022519"/>
    </source>
</evidence>
<evidence type="ECO:0000256" key="5">
    <source>
        <dbReference type="ARBA" id="ARBA00022692"/>
    </source>
</evidence>
<keyword evidence="6 11" id="KW-0133">Cell shape</keyword>
<keyword evidence="14" id="KW-1185">Reference proteome</keyword>
<dbReference type="Gene3D" id="1.10.3810.10">
    <property type="entry name" value="Biosynthetic peptidoglycan transglycosylase-like"/>
    <property type="match status" value="1"/>
</dbReference>
<evidence type="ECO:0000256" key="7">
    <source>
        <dbReference type="ARBA" id="ARBA00022984"/>
    </source>
</evidence>
<evidence type="ECO:0000256" key="11">
    <source>
        <dbReference type="HAMAP-Rule" id="MF_00766"/>
    </source>
</evidence>
<gene>
    <name evidence="11" type="primary">mtgA</name>
    <name evidence="13" type="ORF">SAMN04488094_10945</name>
</gene>
<comment type="catalytic activity">
    <reaction evidence="11">
        <text>[GlcNAc-(1-&gt;4)-Mur2Ac(oyl-L-Ala-gamma-D-Glu-L-Lys-D-Ala-D-Ala)](n)-di-trans,octa-cis-undecaprenyl diphosphate + beta-D-GlcNAc-(1-&gt;4)-Mur2Ac(oyl-L-Ala-gamma-D-Glu-L-Lys-D-Ala-D-Ala)-di-trans,octa-cis-undecaprenyl diphosphate = [GlcNAc-(1-&gt;4)-Mur2Ac(oyl-L-Ala-gamma-D-Glu-L-Lys-D-Ala-D-Ala)](n+1)-di-trans,octa-cis-undecaprenyl diphosphate + di-trans,octa-cis-undecaprenyl diphosphate + H(+)</text>
        <dbReference type="Rhea" id="RHEA:23708"/>
        <dbReference type="Rhea" id="RHEA-COMP:9602"/>
        <dbReference type="Rhea" id="RHEA-COMP:9603"/>
        <dbReference type="ChEBI" id="CHEBI:15378"/>
        <dbReference type="ChEBI" id="CHEBI:58405"/>
        <dbReference type="ChEBI" id="CHEBI:60033"/>
        <dbReference type="ChEBI" id="CHEBI:78435"/>
        <dbReference type="EC" id="2.4.99.28"/>
    </reaction>
</comment>
<dbReference type="GO" id="GO:0009274">
    <property type="term" value="C:peptidoglycan-based cell wall"/>
    <property type="evidence" value="ECO:0007669"/>
    <property type="project" value="InterPro"/>
</dbReference>
<dbReference type="PANTHER" id="PTHR30400:SF0">
    <property type="entry name" value="BIOSYNTHETIC PEPTIDOGLYCAN TRANSGLYCOSYLASE"/>
    <property type="match status" value="1"/>
</dbReference>